<evidence type="ECO:0000313" key="9">
    <source>
        <dbReference type="Proteomes" id="UP000309544"/>
    </source>
</evidence>
<keyword evidence="4 6" id="KW-1133">Transmembrane helix</keyword>
<dbReference type="Gene3D" id="2.30.30.60">
    <property type="match status" value="1"/>
</dbReference>
<dbReference type="GO" id="GO:0008381">
    <property type="term" value="F:mechanosensitive monoatomic ion channel activity"/>
    <property type="evidence" value="ECO:0007669"/>
    <property type="project" value="UniProtKB-ARBA"/>
</dbReference>
<feature type="transmembrane region" description="Helical" evidence="6">
    <location>
        <begin position="155"/>
        <end position="174"/>
    </location>
</feature>
<dbReference type="Proteomes" id="UP000309544">
    <property type="component" value="Unassembled WGS sequence"/>
</dbReference>
<keyword evidence="9" id="KW-1185">Reference proteome</keyword>
<feature type="domain" description="Mechanosensitive ion channel MscS" evidence="7">
    <location>
        <begin position="177"/>
        <end position="243"/>
    </location>
</feature>
<accession>A0A5C4S3K2</accession>
<dbReference type="SUPFAM" id="SSF50182">
    <property type="entry name" value="Sm-like ribonucleoproteins"/>
    <property type="match status" value="1"/>
</dbReference>
<feature type="transmembrane region" description="Helical" evidence="6">
    <location>
        <begin position="77"/>
        <end position="98"/>
    </location>
</feature>
<gene>
    <name evidence="8" type="ORF">FGF68_01530</name>
</gene>
<evidence type="ECO:0000256" key="4">
    <source>
        <dbReference type="ARBA" id="ARBA00022989"/>
    </source>
</evidence>
<dbReference type="SUPFAM" id="SSF82861">
    <property type="entry name" value="Mechanosensitive channel protein MscS (YggB), transmembrane region"/>
    <property type="match status" value="1"/>
</dbReference>
<dbReference type="AlphaFoldDB" id="A0A5C4S3K2"/>
<dbReference type="PANTHER" id="PTHR30566">
    <property type="entry name" value="YNAI-RELATED MECHANOSENSITIVE ION CHANNEL"/>
    <property type="match status" value="1"/>
</dbReference>
<dbReference type="PANTHER" id="PTHR30566:SF25">
    <property type="entry name" value="INNER MEMBRANE PROTEIN"/>
    <property type="match status" value="1"/>
</dbReference>
<dbReference type="Gene3D" id="1.10.287.1260">
    <property type="match status" value="1"/>
</dbReference>
<evidence type="ECO:0000256" key="1">
    <source>
        <dbReference type="ARBA" id="ARBA00004141"/>
    </source>
</evidence>
<keyword evidence="3 6" id="KW-0812">Transmembrane</keyword>
<dbReference type="RefSeq" id="WP_068867884.1">
    <property type="nucleotide sequence ID" value="NZ_VDCI01000001.1"/>
</dbReference>
<comment type="caution">
    <text evidence="8">The sequence shown here is derived from an EMBL/GenBank/DDBJ whole genome shotgun (WGS) entry which is preliminary data.</text>
</comment>
<dbReference type="InterPro" id="IPR006685">
    <property type="entry name" value="MscS_channel_2nd"/>
</dbReference>
<dbReference type="InterPro" id="IPR023408">
    <property type="entry name" value="MscS_beta-dom_sf"/>
</dbReference>
<comment type="subcellular location">
    <subcellularLocation>
        <location evidence="1">Membrane</location>
        <topology evidence="1">Multi-pass membrane protein</topology>
    </subcellularLocation>
</comment>
<name>A0A5C4S3K2_PROVB</name>
<evidence type="ECO:0000256" key="2">
    <source>
        <dbReference type="ARBA" id="ARBA00008017"/>
    </source>
</evidence>
<feature type="transmembrane region" description="Helical" evidence="6">
    <location>
        <begin position="128"/>
        <end position="149"/>
    </location>
</feature>
<organism evidence="8 9">
    <name type="scientific">Prosthecochloris vibrioformis</name>
    <name type="common">Chlorobium vibrioforme</name>
    <dbReference type="NCBI Taxonomy" id="1098"/>
    <lineage>
        <taxon>Bacteria</taxon>
        <taxon>Pseudomonadati</taxon>
        <taxon>Chlorobiota</taxon>
        <taxon>Chlorobiia</taxon>
        <taxon>Chlorobiales</taxon>
        <taxon>Chlorobiaceae</taxon>
        <taxon>Prosthecochloris</taxon>
    </lineage>
</organism>
<proteinExistence type="inferred from homology"/>
<reference evidence="8 9" key="1">
    <citation type="submission" date="2019-05" db="EMBL/GenBank/DDBJ databases">
        <title>Draft Whole-Genome sequence of the green sulfur bacterium Prosthecochloris vibrioformis DSM 260.</title>
        <authorList>
            <person name="Meyer T.E."/>
            <person name="Kyndt J.A."/>
        </authorList>
    </citation>
    <scope>NUCLEOTIDE SEQUENCE [LARGE SCALE GENOMIC DNA]</scope>
    <source>
        <strain evidence="8 9">DSM 260</strain>
    </source>
</reference>
<evidence type="ECO:0000256" key="3">
    <source>
        <dbReference type="ARBA" id="ARBA00022692"/>
    </source>
</evidence>
<dbReference type="InterPro" id="IPR010920">
    <property type="entry name" value="LSM_dom_sf"/>
</dbReference>
<dbReference type="GO" id="GO:0016020">
    <property type="term" value="C:membrane"/>
    <property type="evidence" value="ECO:0007669"/>
    <property type="project" value="UniProtKB-SubCell"/>
</dbReference>
<sequence>MLQNPFYAALLLPFVLFCGAVLLYLAASMLLRKAGVLLKGRVSTGLLLGPLKPLALSVSGLLLRPAMALYAAPYLPLYSHLVAILFVVAFSWFSMRAFRVASALIQRYYNLEKQDNLEARRVATHLELLRKVLNVLIVIVAASIILMRFDPVRQVGLSVLASAGIVGIMLGFAAQRSIATLIAGIQIAVTQPIRIDDVVIVENEWGRIEEITLTYVVVRIWDQRRLVVPISHFLEKPFQNWTRTSAELLGTVYLYTDYQVDVEVLRKELQRIVEGTQLWDGRVVGLQVTNATERTLELRALVSARNSSDAWDLRCLVREKLLGFLREHYPGSLPKLRIEGEGV</sequence>
<dbReference type="EMBL" id="VDCI01000001">
    <property type="protein sequence ID" value="TNJ37885.1"/>
    <property type="molecule type" value="Genomic_DNA"/>
</dbReference>
<evidence type="ECO:0000259" key="7">
    <source>
        <dbReference type="Pfam" id="PF00924"/>
    </source>
</evidence>
<evidence type="ECO:0000313" key="8">
    <source>
        <dbReference type="EMBL" id="TNJ37885.1"/>
    </source>
</evidence>
<comment type="similarity">
    <text evidence="2">Belongs to the MscS (TC 1.A.23) family.</text>
</comment>
<dbReference type="InterPro" id="IPR011014">
    <property type="entry name" value="MscS_channel_TM-2"/>
</dbReference>
<feature type="transmembrane region" description="Helical" evidence="6">
    <location>
        <begin position="6"/>
        <end position="31"/>
    </location>
</feature>
<dbReference type="Pfam" id="PF00924">
    <property type="entry name" value="MS_channel_2nd"/>
    <property type="match status" value="1"/>
</dbReference>
<protein>
    <submittedName>
        <fullName evidence="8">Mechanosensitive ion channel</fullName>
    </submittedName>
</protein>
<keyword evidence="5 6" id="KW-0472">Membrane</keyword>
<evidence type="ECO:0000256" key="6">
    <source>
        <dbReference type="SAM" id="Phobius"/>
    </source>
</evidence>
<evidence type="ECO:0000256" key="5">
    <source>
        <dbReference type="ARBA" id="ARBA00023136"/>
    </source>
</evidence>